<feature type="region of interest" description="Disordered" evidence="1">
    <location>
        <begin position="108"/>
        <end position="144"/>
    </location>
</feature>
<dbReference type="OrthoDB" id="5393715at2"/>
<accession>A0A1T4KIN6</accession>
<name>A0A1T4KIN6_9BACT</name>
<dbReference type="RefSeq" id="WP_078788865.1">
    <property type="nucleotide sequence ID" value="NZ_FUWR01000001.1"/>
</dbReference>
<evidence type="ECO:0000259" key="2">
    <source>
        <dbReference type="Pfam" id="PF14332"/>
    </source>
</evidence>
<reference evidence="4" key="1">
    <citation type="submission" date="2017-02" db="EMBL/GenBank/DDBJ databases">
        <authorList>
            <person name="Varghese N."/>
            <person name="Submissions S."/>
        </authorList>
    </citation>
    <scope>NUCLEOTIDE SEQUENCE [LARGE SCALE GENOMIC DNA]</scope>
    <source>
        <strain evidence="4">ATCC BAA-34</strain>
    </source>
</reference>
<sequence>MADAVNGFQGEIAGLSLADVIQIKGHNRYSGCITVEYLDHRGAIYFVDGEIIHAEQASFSGEDAIYEILKWPGGNFSLAPEMTTNVCTIHCSLNFLLLEAHRRMDEENNAAATAAPEESFADVIETSERRKEPRPVDPASPQRTMSAAAARVMQIDAITYAVLLDKQGHPIQDDSMEAEALSAKTLFLAQSGNTLGDFLGLGELKSAAVQTQHFDLLMYDSKQHYLGVAVAAGNKLDAIEAEIRTALVPGR</sequence>
<dbReference type="Proteomes" id="UP000190102">
    <property type="component" value="Unassembled WGS sequence"/>
</dbReference>
<dbReference type="Gene3D" id="3.30.450.30">
    <property type="entry name" value="Dynein light chain 2a, cytoplasmic"/>
    <property type="match status" value="1"/>
</dbReference>
<dbReference type="InterPro" id="IPR025497">
    <property type="entry name" value="PatA-like_N"/>
</dbReference>
<dbReference type="Pfam" id="PF14332">
    <property type="entry name" value="DUF4388"/>
    <property type="match status" value="1"/>
</dbReference>
<keyword evidence="4" id="KW-1185">Reference proteome</keyword>
<dbReference type="STRING" id="115783.SAMN02745119_00577"/>
<protein>
    <recommendedName>
        <fullName evidence="2">PatA-like N-terminal domain-containing protein</fullName>
    </recommendedName>
</protein>
<evidence type="ECO:0000313" key="3">
    <source>
        <dbReference type="EMBL" id="SJZ42279.1"/>
    </source>
</evidence>
<dbReference type="AlphaFoldDB" id="A0A1T4KIN6"/>
<dbReference type="PANTHER" id="PTHR36304">
    <property type="entry name" value="DOMAIN GTPASE-ACTIVATING PROTEIN, PUTATIVE-RELATED-RELATED"/>
    <property type="match status" value="1"/>
</dbReference>
<evidence type="ECO:0000313" key="4">
    <source>
        <dbReference type="Proteomes" id="UP000190102"/>
    </source>
</evidence>
<gene>
    <name evidence="3" type="ORF">SAMN02745119_00577</name>
</gene>
<dbReference type="EMBL" id="FUWR01000001">
    <property type="protein sequence ID" value="SJZ42279.1"/>
    <property type="molecule type" value="Genomic_DNA"/>
</dbReference>
<dbReference type="PANTHER" id="PTHR36304:SF4">
    <property type="entry name" value="DUF4388 DOMAIN-CONTAINING PROTEIN"/>
    <property type="match status" value="1"/>
</dbReference>
<evidence type="ECO:0000256" key="1">
    <source>
        <dbReference type="SAM" id="MobiDB-lite"/>
    </source>
</evidence>
<feature type="compositionally biased region" description="Basic and acidic residues" evidence="1">
    <location>
        <begin position="126"/>
        <end position="135"/>
    </location>
</feature>
<feature type="domain" description="PatA-like N-terminal" evidence="2">
    <location>
        <begin position="9"/>
        <end position="107"/>
    </location>
</feature>
<feature type="compositionally biased region" description="Low complexity" evidence="1">
    <location>
        <begin position="109"/>
        <end position="118"/>
    </location>
</feature>
<proteinExistence type="predicted"/>
<organism evidence="3 4">
    <name type="scientific">Trichlorobacter thiogenes</name>
    <dbReference type="NCBI Taxonomy" id="115783"/>
    <lineage>
        <taxon>Bacteria</taxon>
        <taxon>Pseudomonadati</taxon>
        <taxon>Thermodesulfobacteriota</taxon>
        <taxon>Desulfuromonadia</taxon>
        <taxon>Geobacterales</taxon>
        <taxon>Geobacteraceae</taxon>
        <taxon>Trichlorobacter</taxon>
    </lineage>
</organism>